<dbReference type="PROSITE" id="PS50176">
    <property type="entry name" value="ARM_REPEAT"/>
    <property type="match status" value="1"/>
</dbReference>
<dbReference type="SUPFAM" id="SSF48371">
    <property type="entry name" value="ARM repeat"/>
    <property type="match status" value="1"/>
</dbReference>
<dbReference type="Gene3D" id="1.25.10.10">
    <property type="entry name" value="Leucine-rich Repeat Variant"/>
    <property type="match status" value="2"/>
</dbReference>
<dbReference type="eggNOG" id="KOG0167">
    <property type="taxonomic scope" value="Eukaryota"/>
</dbReference>
<reference evidence="5" key="1">
    <citation type="submission" date="2003-08" db="EMBL/GenBank/DDBJ databases">
        <authorList>
            <person name="Birren B."/>
            <person name="Nusbaum C."/>
            <person name="Abebe A."/>
            <person name="Abouelleil A."/>
            <person name="Adekoya E."/>
            <person name="Ait-zahra M."/>
            <person name="Allen N."/>
            <person name="Allen T."/>
            <person name="An P."/>
            <person name="Anderson M."/>
            <person name="Anderson S."/>
            <person name="Arachchi H."/>
            <person name="Armbruster J."/>
            <person name="Bachantsang P."/>
            <person name="Baldwin J."/>
            <person name="Barry A."/>
            <person name="Bayul T."/>
            <person name="Blitshsteyn B."/>
            <person name="Bloom T."/>
            <person name="Blye J."/>
            <person name="Boguslavskiy L."/>
            <person name="Borowsky M."/>
            <person name="Boukhgalter B."/>
            <person name="Brunache A."/>
            <person name="Butler J."/>
            <person name="Calixte N."/>
            <person name="Calvo S."/>
            <person name="Camarata J."/>
            <person name="Campo K."/>
            <person name="Chang J."/>
            <person name="Cheshatsang Y."/>
            <person name="Citroen M."/>
            <person name="Collymore A."/>
            <person name="Considine T."/>
            <person name="Cook A."/>
            <person name="Cooke P."/>
            <person name="Corum B."/>
            <person name="Cuomo C."/>
            <person name="David R."/>
            <person name="Dawoe T."/>
            <person name="Degray S."/>
            <person name="Dodge S."/>
            <person name="Dooley K."/>
            <person name="Dorje P."/>
            <person name="Dorjee K."/>
            <person name="Dorris L."/>
            <person name="Duffey N."/>
            <person name="Dupes A."/>
            <person name="Elkins T."/>
            <person name="Engels R."/>
            <person name="Erickson J."/>
            <person name="Farina A."/>
            <person name="Faro S."/>
            <person name="Ferreira P."/>
            <person name="Fischer H."/>
            <person name="Fitzgerald M."/>
            <person name="Foley K."/>
            <person name="Gage D."/>
            <person name="Galagan J."/>
            <person name="Gearin G."/>
            <person name="Gnerre S."/>
            <person name="Gnirke A."/>
            <person name="Goyette A."/>
            <person name="Graham J."/>
            <person name="Grandbois E."/>
            <person name="Gyaltsen K."/>
            <person name="Hafez N."/>
            <person name="Hagopian D."/>
            <person name="Hagos B."/>
            <person name="Hall J."/>
            <person name="Hatcher B."/>
            <person name="Heller A."/>
            <person name="Higgins H."/>
            <person name="Honan T."/>
            <person name="Horn A."/>
            <person name="Houde N."/>
            <person name="Hughes L."/>
            <person name="Hulme W."/>
            <person name="Husby E."/>
            <person name="Iliev I."/>
            <person name="Jaffe D."/>
            <person name="Jones C."/>
            <person name="Kamal M."/>
            <person name="Kamat A."/>
            <person name="Kamvysselis M."/>
            <person name="Karlsson E."/>
            <person name="Kells C."/>
            <person name="Kieu A."/>
            <person name="Kisner P."/>
            <person name="Kodira C."/>
            <person name="Kulbokas E."/>
            <person name="Labutti K."/>
            <person name="Lama D."/>
            <person name="Landers T."/>
            <person name="Leger J."/>
            <person name="Levine S."/>
            <person name="Lewis D."/>
            <person name="Lewis T."/>
            <person name="Lindblad-toh K."/>
            <person name="Liu X."/>
            <person name="Lokyitsang T."/>
            <person name="Lokyitsang Y."/>
            <person name="Lucien O."/>
            <person name="Lui A."/>
            <person name="Ma L.J."/>
            <person name="Mabbitt R."/>
            <person name="Macdonald J."/>
            <person name="Maclean C."/>
            <person name="Major J."/>
            <person name="Manning J."/>
            <person name="Marabella R."/>
            <person name="Maru K."/>
            <person name="Matthews C."/>
            <person name="Mauceli E."/>
            <person name="Mccarthy M."/>
            <person name="Mcdonough S."/>
            <person name="Mcghee T."/>
            <person name="Meldrim J."/>
            <person name="Meneus L."/>
            <person name="Mesirov J."/>
            <person name="Mihalev A."/>
            <person name="Mihova T."/>
            <person name="Mikkelsen T."/>
            <person name="Mlenga V."/>
            <person name="Moru K."/>
            <person name="Mozes J."/>
            <person name="Mulrain L."/>
            <person name="Munson G."/>
            <person name="Naylor J."/>
            <person name="Newes C."/>
            <person name="Nguyen C."/>
            <person name="Nguyen N."/>
            <person name="Nguyen T."/>
            <person name="Nicol R."/>
            <person name="Nielsen C."/>
            <person name="Nizzari M."/>
            <person name="Norbu C."/>
            <person name="Norbu N."/>
            <person name="O'donnell P."/>
            <person name="Okoawo O."/>
            <person name="O'leary S."/>
            <person name="Omotosho B."/>
            <person name="O'neill K."/>
            <person name="Osman S."/>
            <person name="Parker S."/>
            <person name="Perrin D."/>
            <person name="Phunkhang P."/>
            <person name="Piqani B."/>
            <person name="Purcell S."/>
            <person name="Rachupka T."/>
            <person name="Ramasamy U."/>
            <person name="Rameau R."/>
            <person name="Ray V."/>
            <person name="Raymond C."/>
            <person name="Retta R."/>
            <person name="Richardson S."/>
            <person name="Rise C."/>
            <person name="Rodriguez J."/>
            <person name="Rogers J."/>
            <person name="Rogov P."/>
            <person name="Rutman M."/>
            <person name="Schupbach R."/>
            <person name="Seaman C."/>
            <person name="Settipalli S."/>
            <person name="Sharpe T."/>
            <person name="Sheridan J."/>
            <person name="Sherpa N."/>
            <person name="Shi J."/>
            <person name="Smirnov S."/>
            <person name="Smith C."/>
            <person name="Sougnez C."/>
            <person name="Spencer B."/>
            <person name="Stalker J."/>
            <person name="Stange-thomann N."/>
            <person name="Stavropoulos S."/>
            <person name="Stetson K."/>
            <person name="Stone C."/>
            <person name="Stone S."/>
            <person name="Stubbs M."/>
            <person name="Talamas J."/>
            <person name="Tchuinga P."/>
            <person name="Tenzing P."/>
            <person name="Tesfaye S."/>
            <person name="Theodore J."/>
            <person name="Thoulutsang Y."/>
            <person name="Topham K."/>
            <person name="Towey S."/>
            <person name="Tsamla T."/>
            <person name="Tsomo N."/>
            <person name="Vallee D."/>
            <person name="Vassiliev H."/>
            <person name="Venkataraman V."/>
            <person name="Vinson J."/>
            <person name="Vo A."/>
            <person name="Wade C."/>
            <person name="Wang S."/>
            <person name="Wangchuk T."/>
            <person name="Wangdi T."/>
            <person name="Whittaker C."/>
            <person name="Wilkinson J."/>
            <person name="Wu Y."/>
            <person name="Wyman D."/>
            <person name="Yadav S."/>
            <person name="Yang S."/>
            <person name="Yang X."/>
            <person name="Yeager S."/>
            <person name="Yee E."/>
            <person name="Young G."/>
            <person name="Zainoun J."/>
            <person name="Zembeck L."/>
            <person name="Zimmer A."/>
            <person name="Zody M."/>
            <person name="Lander E."/>
        </authorList>
    </citation>
    <scope>NUCLEOTIDE SEQUENCE [LARGE SCALE GENOMIC DNA]</scope>
</reference>
<feature type="domain" description="Condensin complex subunit 1 C-terminal" evidence="3">
    <location>
        <begin position="70"/>
        <end position="204"/>
    </location>
</feature>
<name>H2Y5I1_CIOSA</name>
<evidence type="ECO:0000313" key="4">
    <source>
        <dbReference type="Ensembl" id="ENSCSAVP00000000579.1"/>
    </source>
</evidence>
<accession>H2Y5I1</accession>
<dbReference type="GeneTree" id="ENSGT00500000044989"/>
<organism evidence="4 5">
    <name type="scientific">Ciona savignyi</name>
    <name type="common">Pacific transparent sea squirt</name>
    <dbReference type="NCBI Taxonomy" id="51511"/>
    <lineage>
        <taxon>Eukaryota</taxon>
        <taxon>Metazoa</taxon>
        <taxon>Chordata</taxon>
        <taxon>Tunicata</taxon>
        <taxon>Ascidiacea</taxon>
        <taxon>Phlebobranchia</taxon>
        <taxon>Cionidae</taxon>
        <taxon>Ciona</taxon>
    </lineage>
</organism>
<reference evidence="4" key="2">
    <citation type="submission" date="2025-08" db="UniProtKB">
        <authorList>
            <consortium name="Ensembl"/>
        </authorList>
    </citation>
    <scope>IDENTIFICATION</scope>
</reference>
<dbReference type="InterPro" id="IPR021133">
    <property type="entry name" value="HEAT_type_2"/>
</dbReference>
<dbReference type="PROSITE" id="PS50077">
    <property type="entry name" value="HEAT_REPEAT"/>
    <property type="match status" value="1"/>
</dbReference>
<dbReference type="OMA" id="VWQHDVI"/>
<dbReference type="STRING" id="51511.ENSCSAVP00000000579"/>
<sequence>KMATARISYALPPNIDATKAPLAFGSRALPKLNRELNDAVLITRQRALMTLCDLVHDPEKVYEAIGVGCIESLKKLLNDKDSTVRHKATEVLYIMATHNVGRNAFLEYKVILPVAKLFDDEVEIVRKNSHLALKMVSEIPSGASGIVEANLIPKLVNKLKLEIDEIKQLILDTLHFCMRVDPENALKSGVMPVLTELLDHITPEVRGAAARDLMDVSVPLAGKDAACDDSAIVPSLVRLLADVDDSVKSSAAGALMTIAITTKGKYAAIQAGAIPHL</sequence>
<dbReference type="FunCoup" id="H2Y5I1">
    <property type="interactions" value="6"/>
</dbReference>
<keyword evidence="5" id="KW-1185">Reference proteome</keyword>
<dbReference type="InterPro" id="IPR032682">
    <property type="entry name" value="Cnd1_C"/>
</dbReference>
<evidence type="ECO:0000256" key="1">
    <source>
        <dbReference type="PROSITE-ProRule" id="PRU00103"/>
    </source>
</evidence>
<dbReference type="HOGENOM" id="CLU_057538_0_0_1"/>
<dbReference type="InterPro" id="IPR011989">
    <property type="entry name" value="ARM-like"/>
</dbReference>
<dbReference type="PANTHER" id="PTHR15599:SF1">
    <property type="entry name" value="RADIAL SPOKE HEAD 14 HOMOLOG"/>
    <property type="match status" value="1"/>
</dbReference>
<evidence type="ECO:0000259" key="3">
    <source>
        <dbReference type="Pfam" id="PF12717"/>
    </source>
</evidence>
<feature type="repeat" description="ARM" evidence="2">
    <location>
        <begin position="231"/>
        <end position="273"/>
    </location>
</feature>
<evidence type="ECO:0000256" key="2">
    <source>
        <dbReference type="PROSITE-ProRule" id="PRU00259"/>
    </source>
</evidence>
<feature type="repeat" description="HEAT" evidence="1">
    <location>
        <begin position="232"/>
        <end position="268"/>
    </location>
</feature>
<dbReference type="Ensembl" id="ENSCSAVT00000000586.1">
    <property type="protein sequence ID" value="ENSCSAVP00000000579.1"/>
    <property type="gene ID" value="ENSCSAVG00000000323.1"/>
</dbReference>
<proteinExistence type="predicted"/>
<dbReference type="InterPro" id="IPR000225">
    <property type="entry name" value="Armadillo"/>
</dbReference>
<dbReference type="AlphaFoldDB" id="H2Y5I1"/>
<evidence type="ECO:0000313" key="5">
    <source>
        <dbReference type="Proteomes" id="UP000007875"/>
    </source>
</evidence>
<dbReference type="Proteomes" id="UP000007875">
    <property type="component" value="Unassembled WGS sequence"/>
</dbReference>
<dbReference type="Pfam" id="PF12717">
    <property type="entry name" value="Cnd1"/>
    <property type="match status" value="1"/>
</dbReference>
<dbReference type="InterPro" id="IPR016024">
    <property type="entry name" value="ARM-type_fold"/>
</dbReference>
<dbReference type="PANTHER" id="PTHR15599">
    <property type="entry name" value="RTDR1"/>
    <property type="match status" value="1"/>
</dbReference>
<protein>
    <recommendedName>
        <fullName evidence="3">Condensin complex subunit 1 C-terminal domain-containing protein</fullName>
    </recommendedName>
</protein>
<dbReference type="InterPro" id="IPR042856">
    <property type="entry name" value="RSP14"/>
</dbReference>
<reference evidence="4" key="3">
    <citation type="submission" date="2025-09" db="UniProtKB">
        <authorList>
            <consortium name="Ensembl"/>
        </authorList>
    </citation>
    <scope>IDENTIFICATION</scope>
</reference>
<dbReference type="InParanoid" id="H2Y5I1"/>